<protein>
    <recommendedName>
        <fullName evidence="2">Jacalin-type lectin domain-containing protein</fullName>
    </recommendedName>
</protein>
<dbReference type="InterPro" id="IPR036404">
    <property type="entry name" value="Jacalin-like_lectin_dom_sf"/>
</dbReference>
<dbReference type="SMART" id="SM00915">
    <property type="entry name" value="Jacalin"/>
    <property type="match status" value="1"/>
</dbReference>
<keyword evidence="1" id="KW-0732">Signal</keyword>
<feature type="domain" description="Jacalin-type lectin" evidence="2">
    <location>
        <begin position="30"/>
        <end position="172"/>
    </location>
</feature>
<organism evidence="3 4">
    <name type="scientific">Phytophthora megakarya</name>
    <dbReference type="NCBI Taxonomy" id="4795"/>
    <lineage>
        <taxon>Eukaryota</taxon>
        <taxon>Sar</taxon>
        <taxon>Stramenopiles</taxon>
        <taxon>Oomycota</taxon>
        <taxon>Peronosporomycetes</taxon>
        <taxon>Peronosporales</taxon>
        <taxon>Peronosporaceae</taxon>
        <taxon>Phytophthora</taxon>
    </lineage>
</organism>
<evidence type="ECO:0000259" key="2">
    <source>
        <dbReference type="PROSITE" id="PS51752"/>
    </source>
</evidence>
<dbReference type="Proteomes" id="UP000198211">
    <property type="component" value="Unassembled WGS sequence"/>
</dbReference>
<feature type="signal peptide" evidence="1">
    <location>
        <begin position="1"/>
        <end position="21"/>
    </location>
</feature>
<evidence type="ECO:0000313" key="3">
    <source>
        <dbReference type="EMBL" id="OWZ21247.1"/>
    </source>
</evidence>
<evidence type="ECO:0000256" key="1">
    <source>
        <dbReference type="SAM" id="SignalP"/>
    </source>
</evidence>
<reference evidence="4" key="1">
    <citation type="submission" date="2017-03" db="EMBL/GenBank/DDBJ databases">
        <title>Phytopthora megakarya and P. palmivora, two closely related causual agents of cacao black pod achieved similar genome size and gene model numbers by different mechanisms.</title>
        <authorList>
            <person name="Ali S."/>
            <person name="Shao J."/>
            <person name="Larry D.J."/>
            <person name="Kronmiller B."/>
            <person name="Shen D."/>
            <person name="Strem M.D."/>
            <person name="Melnick R.L."/>
            <person name="Guiltinan M.J."/>
            <person name="Tyler B.M."/>
            <person name="Meinhardt L.W."/>
            <person name="Bailey B.A."/>
        </authorList>
    </citation>
    <scope>NUCLEOTIDE SEQUENCE [LARGE SCALE GENOMIC DNA]</scope>
    <source>
        <strain evidence="4">zdho120</strain>
    </source>
</reference>
<dbReference type="Gene3D" id="2.100.10.30">
    <property type="entry name" value="Jacalin-like lectin domain"/>
    <property type="match status" value="1"/>
</dbReference>
<dbReference type="EMBL" id="NBNE01000243">
    <property type="protein sequence ID" value="OWZ21247.1"/>
    <property type="molecule type" value="Genomic_DNA"/>
</dbReference>
<gene>
    <name evidence="3" type="ORF">PHMEG_0004226</name>
</gene>
<dbReference type="AlphaFoldDB" id="A0A225WVZ6"/>
<evidence type="ECO:0000313" key="4">
    <source>
        <dbReference type="Proteomes" id="UP000198211"/>
    </source>
</evidence>
<dbReference type="SUPFAM" id="SSF51101">
    <property type="entry name" value="Mannose-binding lectins"/>
    <property type="match status" value="1"/>
</dbReference>
<dbReference type="Pfam" id="PF01419">
    <property type="entry name" value="Jacalin"/>
    <property type="match status" value="1"/>
</dbReference>
<dbReference type="InterPro" id="IPR001229">
    <property type="entry name" value="Jacalin-like_lectin_dom"/>
</dbReference>
<comment type="caution">
    <text evidence="3">The sequence shown here is derived from an EMBL/GenBank/DDBJ whole genome shotgun (WGS) entry which is preliminary data.</text>
</comment>
<sequence>MKFISQVLVFAATLMATGVVAVEKGVILGPTFGGPHGNKYSDVESVGPGQTVQSITIRASDRVDSVSLNVTNLVGKVSALKHGGGGGDKDTLHLGEGEHITGIEVHWGKYYRKTRVMYIQFTTDKGHIIAGGTPQDNIDKIGKDTAWEGYQLGGFVGFAGEELDSVGAIWTSIQPLQVSLPPVA</sequence>
<dbReference type="PROSITE" id="PS51752">
    <property type="entry name" value="JACALIN_LECTIN"/>
    <property type="match status" value="1"/>
</dbReference>
<accession>A0A225WVZ6</accession>
<name>A0A225WVZ6_9STRA</name>
<dbReference type="OrthoDB" id="107091at2759"/>
<keyword evidence="4" id="KW-1185">Reference proteome</keyword>
<proteinExistence type="predicted"/>
<feature type="chain" id="PRO_5012149536" description="Jacalin-type lectin domain-containing protein" evidence="1">
    <location>
        <begin position="22"/>
        <end position="184"/>
    </location>
</feature>